<reference evidence="9 10" key="1">
    <citation type="submission" date="2021-03" db="EMBL/GenBank/DDBJ databases">
        <title>Lysobacter sp. nov. isolated from soil of gangwondo yeongwol, south Korea.</title>
        <authorList>
            <person name="Kim K.R."/>
            <person name="Kim K.H."/>
            <person name="Jeon C.O."/>
        </authorList>
    </citation>
    <scope>NUCLEOTIDE SEQUENCE [LARGE SCALE GENOMIC DNA]</scope>
    <source>
        <strain evidence="9 10">R19</strain>
    </source>
</reference>
<dbReference type="InterPro" id="IPR036188">
    <property type="entry name" value="FAD/NAD-bd_sf"/>
</dbReference>
<keyword evidence="5" id="KW-0274">FAD</keyword>
<dbReference type="RefSeq" id="WP_200610470.1">
    <property type="nucleotide sequence ID" value="NZ_CP071518.1"/>
</dbReference>
<dbReference type="PANTHER" id="PTHR43876">
    <property type="entry name" value="UBIQUINONE BIOSYNTHESIS MONOOXYGENASE COQ6, MITOCHONDRIAL"/>
    <property type="match status" value="1"/>
</dbReference>
<comment type="similarity">
    <text evidence="3">Belongs to the UbiH/COQ6 family.</text>
</comment>
<keyword evidence="6 9" id="KW-0560">Oxidoreductase</keyword>
<dbReference type="KEGG" id="lsf:I8J32_008055"/>
<keyword evidence="7" id="KW-0503">Monooxygenase</keyword>
<dbReference type="GO" id="GO:0008681">
    <property type="term" value="F:2-octaprenyl-6-methoxyphenol hydroxylase activity"/>
    <property type="evidence" value="ECO:0007669"/>
    <property type="project" value="TreeGrafter"/>
</dbReference>
<evidence type="ECO:0000256" key="3">
    <source>
        <dbReference type="ARBA" id="ARBA00005349"/>
    </source>
</evidence>
<dbReference type="InterPro" id="IPR002938">
    <property type="entry name" value="FAD-bd"/>
</dbReference>
<dbReference type="AlphaFoldDB" id="A0A974Y346"/>
<dbReference type="GO" id="GO:0071949">
    <property type="term" value="F:FAD binding"/>
    <property type="evidence" value="ECO:0007669"/>
    <property type="project" value="InterPro"/>
</dbReference>
<dbReference type="PRINTS" id="PR00420">
    <property type="entry name" value="RNGMNOXGNASE"/>
</dbReference>
<name>A0A974Y346_9GAMM</name>
<evidence type="ECO:0000256" key="1">
    <source>
        <dbReference type="ARBA" id="ARBA00001974"/>
    </source>
</evidence>
<keyword evidence="4" id="KW-0285">Flavoprotein</keyword>
<evidence type="ECO:0000256" key="7">
    <source>
        <dbReference type="ARBA" id="ARBA00023033"/>
    </source>
</evidence>
<evidence type="ECO:0000256" key="6">
    <source>
        <dbReference type="ARBA" id="ARBA00023002"/>
    </source>
</evidence>
<dbReference type="EMBL" id="CP071518">
    <property type="protein sequence ID" value="QSX79773.1"/>
    <property type="molecule type" value="Genomic_DNA"/>
</dbReference>
<dbReference type="InterPro" id="IPR051205">
    <property type="entry name" value="UbiH/COQ6_monooxygenase"/>
</dbReference>
<dbReference type="Gene3D" id="3.50.50.60">
    <property type="entry name" value="FAD/NAD(P)-binding domain"/>
    <property type="match status" value="2"/>
</dbReference>
<dbReference type="PANTHER" id="PTHR43876:SF8">
    <property type="entry name" value="2-OCTAPRENYL-6-METHOXYPHENOL HYDROXYLASE"/>
    <property type="match status" value="1"/>
</dbReference>
<sequence length="418" mass="44006">MTATPLPDAAPLHDVLIIGGGLVGASLAIALHQAGLDVGLVEASAPDALPAVFDERNLSFSEATVHGLTALGVLDRLRSPAGAIERIHVSRQGDFGRTLLEAARHGRSEFGRVVVARDFGLALEARLSEMAALRRYRPARFVGLDPLEGAGPRGVRIVDGGGERRLRAQVLVAADGTGSGVRQALGIGCDHHDYGQTLFVTRLRTQRPPDGTAYERLGPDGPTALLPRGDGHYGLVHGVERACADEVAALDDAGFLARVQAHFGWRAGRFLACGARSAYPVARSLAQSLIAPRAVLVGNAAQTVHPIGAQGFNLGLRDALTLAELLARARAADALADCGDAALLEEYARRRHDDRARTVAFSDGLARISANPAEGLRPLRSLGFWAADRVPSLQAWLVGAAMGYRGDVPALCRAQDAS</sequence>
<proteinExistence type="inferred from homology"/>
<dbReference type="InterPro" id="IPR010971">
    <property type="entry name" value="UbiH/COQ6"/>
</dbReference>
<keyword evidence="10" id="KW-1185">Reference proteome</keyword>
<evidence type="ECO:0000256" key="2">
    <source>
        <dbReference type="ARBA" id="ARBA00004749"/>
    </source>
</evidence>
<dbReference type="GO" id="GO:0006744">
    <property type="term" value="P:ubiquinone biosynthetic process"/>
    <property type="evidence" value="ECO:0007669"/>
    <property type="project" value="InterPro"/>
</dbReference>
<comment type="cofactor">
    <cofactor evidence="1">
        <name>FAD</name>
        <dbReference type="ChEBI" id="CHEBI:57692"/>
    </cofactor>
</comment>
<feature type="domain" description="FAD-binding" evidence="8">
    <location>
        <begin position="14"/>
        <end position="361"/>
    </location>
</feature>
<gene>
    <name evidence="9" type="primary">ubiH</name>
    <name evidence="9" type="synonym">visB</name>
    <name evidence="9" type="ORF">I8J32_008055</name>
</gene>
<organism evidence="9 10">
    <name type="scientific">Agrilutibacter solisilvae</name>
    <dbReference type="NCBI Taxonomy" id="2763317"/>
    <lineage>
        <taxon>Bacteria</taxon>
        <taxon>Pseudomonadati</taxon>
        <taxon>Pseudomonadota</taxon>
        <taxon>Gammaproteobacteria</taxon>
        <taxon>Lysobacterales</taxon>
        <taxon>Lysobacteraceae</taxon>
        <taxon>Agrilutibacter</taxon>
    </lineage>
</organism>
<evidence type="ECO:0000259" key="8">
    <source>
        <dbReference type="Pfam" id="PF01494"/>
    </source>
</evidence>
<evidence type="ECO:0000313" key="10">
    <source>
        <dbReference type="Proteomes" id="UP000639274"/>
    </source>
</evidence>
<dbReference type="EC" id="1.14.13.-" evidence="9"/>
<evidence type="ECO:0000256" key="4">
    <source>
        <dbReference type="ARBA" id="ARBA00022630"/>
    </source>
</evidence>
<evidence type="ECO:0000313" key="9">
    <source>
        <dbReference type="EMBL" id="QSX79773.1"/>
    </source>
</evidence>
<dbReference type="Pfam" id="PF01494">
    <property type="entry name" value="FAD_binding_3"/>
    <property type="match status" value="1"/>
</dbReference>
<dbReference type="NCBIfam" id="NF004356">
    <property type="entry name" value="PRK05732.1"/>
    <property type="match status" value="1"/>
</dbReference>
<evidence type="ECO:0000256" key="5">
    <source>
        <dbReference type="ARBA" id="ARBA00022827"/>
    </source>
</evidence>
<protein>
    <submittedName>
        <fullName evidence="9">2-octaprenyl-6-methoxyphenyl hydroxylase</fullName>
        <ecNumber evidence="9">1.14.13.-</ecNumber>
    </submittedName>
</protein>
<accession>A0A974Y346</accession>
<comment type="pathway">
    <text evidence="2">Cofactor biosynthesis; ubiquinone biosynthesis.</text>
</comment>
<dbReference type="Proteomes" id="UP000639274">
    <property type="component" value="Chromosome"/>
</dbReference>
<dbReference type="SUPFAM" id="SSF51905">
    <property type="entry name" value="FAD/NAD(P)-binding domain"/>
    <property type="match status" value="1"/>
</dbReference>
<dbReference type="NCBIfam" id="TIGR01988">
    <property type="entry name" value="Ubi-OHases"/>
    <property type="match status" value="1"/>
</dbReference>